<dbReference type="PROSITE" id="PS50127">
    <property type="entry name" value="UBC_2"/>
    <property type="match status" value="1"/>
</dbReference>
<protein>
    <recommendedName>
        <fullName evidence="1">E2 ubiquitin-conjugating enzyme</fullName>
        <ecNumber evidence="1">2.3.2.23</ecNumber>
    </recommendedName>
</protein>
<evidence type="ECO:0000259" key="7">
    <source>
        <dbReference type="PROSITE" id="PS50127"/>
    </source>
</evidence>
<gene>
    <name evidence="8" type="ORF">M0R45_014872</name>
</gene>
<evidence type="ECO:0000256" key="3">
    <source>
        <dbReference type="ARBA" id="ARBA00022741"/>
    </source>
</evidence>
<dbReference type="Pfam" id="PF00179">
    <property type="entry name" value="UQ_con"/>
    <property type="match status" value="1"/>
</dbReference>
<dbReference type="CDD" id="cd23837">
    <property type="entry name" value="UBCc_UBE2O"/>
    <property type="match status" value="1"/>
</dbReference>
<comment type="caution">
    <text evidence="8">The sequence shown here is derived from an EMBL/GenBank/DDBJ whole genome shotgun (WGS) entry which is preliminary data.</text>
</comment>
<dbReference type="GO" id="GO:0005524">
    <property type="term" value="F:ATP binding"/>
    <property type="evidence" value="ECO:0007669"/>
    <property type="project" value="UniProtKB-KW"/>
</dbReference>
<evidence type="ECO:0000313" key="8">
    <source>
        <dbReference type="EMBL" id="KAK9938116.1"/>
    </source>
</evidence>
<dbReference type="Proteomes" id="UP001457282">
    <property type="component" value="Unassembled WGS sequence"/>
</dbReference>
<dbReference type="SMART" id="SM00212">
    <property type="entry name" value="UBCc"/>
    <property type="match status" value="1"/>
</dbReference>
<accession>A0AAW1XMK4</accession>
<name>A0AAW1XMK4_RUBAR</name>
<feature type="domain" description="UBC core" evidence="7">
    <location>
        <begin position="388"/>
        <end position="555"/>
    </location>
</feature>
<proteinExistence type="predicted"/>
<dbReference type="InterPro" id="IPR016135">
    <property type="entry name" value="UBQ-conjugating_enzyme/RWD"/>
</dbReference>
<dbReference type="AlphaFoldDB" id="A0AAW1XMK4"/>
<dbReference type="EC" id="2.3.2.23" evidence="1"/>
<dbReference type="PANTHER" id="PTHR46116:SF41">
    <property type="entry name" value="UBIQUITIN-CONJUGATING ENZYME E2 25-RELATED"/>
    <property type="match status" value="1"/>
</dbReference>
<reference evidence="8 9" key="1">
    <citation type="journal article" date="2023" name="G3 (Bethesda)">
        <title>A chromosome-length genome assembly and annotation of blackberry (Rubus argutus, cv. 'Hillquist').</title>
        <authorList>
            <person name="Bruna T."/>
            <person name="Aryal R."/>
            <person name="Dudchenko O."/>
            <person name="Sargent D.J."/>
            <person name="Mead D."/>
            <person name="Buti M."/>
            <person name="Cavallini A."/>
            <person name="Hytonen T."/>
            <person name="Andres J."/>
            <person name="Pham M."/>
            <person name="Weisz D."/>
            <person name="Mascagni F."/>
            <person name="Usai G."/>
            <person name="Natali L."/>
            <person name="Bassil N."/>
            <person name="Fernandez G.E."/>
            <person name="Lomsadze A."/>
            <person name="Armour M."/>
            <person name="Olukolu B."/>
            <person name="Poorten T."/>
            <person name="Britton C."/>
            <person name="Davik J."/>
            <person name="Ashrafi H."/>
            <person name="Aiden E.L."/>
            <person name="Borodovsky M."/>
            <person name="Worthington M."/>
        </authorList>
    </citation>
    <scope>NUCLEOTIDE SEQUENCE [LARGE SCALE GENOMIC DNA]</scope>
    <source>
        <strain evidence="8">PI 553951</strain>
    </source>
</reference>
<evidence type="ECO:0000256" key="6">
    <source>
        <dbReference type="SAM" id="MobiDB-lite"/>
    </source>
</evidence>
<dbReference type="EMBL" id="JBEDUW010000003">
    <property type="protein sequence ID" value="KAK9938116.1"/>
    <property type="molecule type" value="Genomic_DNA"/>
</dbReference>
<evidence type="ECO:0000256" key="2">
    <source>
        <dbReference type="ARBA" id="ARBA00022679"/>
    </source>
</evidence>
<evidence type="ECO:0000256" key="4">
    <source>
        <dbReference type="ARBA" id="ARBA00022786"/>
    </source>
</evidence>
<keyword evidence="9" id="KW-1185">Reference proteome</keyword>
<keyword evidence="3" id="KW-0547">Nucleotide-binding</keyword>
<sequence>MESLPSPQNSKKRVFSSTSSQCMDADDVVLIAPPISRTSKSRKGKEVIVPDVIHIDDIEDSDTAMLIDDIEDSDAAMLIDDIEDSETAMLIDEKVDRGIKGKAINYYSDDYPDRNTKGAVTNKFVGSSGKSSASASDNIDYADLFLDDVIDVDEYAQLLAHFDNVDIPPGVEAPMPPIPWLLDDIKSVSGSSSVDEKYQASKSFASASHSVIDLDGSSSDASNLNGDFSGLYLEESIDISQYAQMLAHFDKVDIPPGIEASIPLFMSLSDPPKSNVDVFSGSSSILKTTQKDGVSQPLGLASSWKLPQASSSEKKQSYPQLQRSAPNLPVGVELSKYQKQTENNVPAKQVTETDETIRKFKDFKQFDTVEDHSDHHYTKKSSLTKQKNWAKRIQEEWKILEKDLPDTIFVRVYETRMDLLRAVIVGAEGTPYHDGLFYFDVSFPSDYPNVPPHVHYHSGGLRLNPNLYACGKVCLSLLNTWSGNSNEKWIPGVSTMLQVLVSIQGLILNTEPFFNEPGYEGMKGSPSGETKSKKYNEDTFILSLRTMVYTMKRPTKYFEDFVVGHFRSHAHDILAACKAYMDGAQVGCLVKGLVQSVNGNNSCSQVFKTSVAGFLPTLVKELTQIGAKDCEKFLSSATDGNKQIGSMPQAATPTTVSWWK</sequence>
<evidence type="ECO:0000256" key="5">
    <source>
        <dbReference type="ARBA" id="ARBA00022840"/>
    </source>
</evidence>
<feature type="region of interest" description="Disordered" evidence="6">
    <location>
        <begin position="305"/>
        <end position="325"/>
    </location>
</feature>
<keyword evidence="2" id="KW-0808">Transferase</keyword>
<keyword evidence="4" id="KW-0833">Ubl conjugation pathway</keyword>
<dbReference type="Gene3D" id="3.10.110.10">
    <property type="entry name" value="Ubiquitin Conjugating Enzyme"/>
    <property type="match status" value="1"/>
</dbReference>
<dbReference type="FunFam" id="3.10.110.10:FF:000028">
    <property type="entry name" value="Probable ubiquitin-conjugating enzyme E2 23"/>
    <property type="match status" value="1"/>
</dbReference>
<dbReference type="SUPFAM" id="SSF54495">
    <property type="entry name" value="UBC-like"/>
    <property type="match status" value="1"/>
</dbReference>
<dbReference type="InterPro" id="IPR000608">
    <property type="entry name" value="UBC"/>
</dbReference>
<evidence type="ECO:0000313" key="9">
    <source>
        <dbReference type="Proteomes" id="UP001457282"/>
    </source>
</evidence>
<evidence type="ECO:0000256" key="1">
    <source>
        <dbReference type="ARBA" id="ARBA00012486"/>
    </source>
</evidence>
<dbReference type="PANTHER" id="PTHR46116">
    <property type="entry name" value="(E3-INDEPENDENT) E2 UBIQUITIN-CONJUGATING ENZYME"/>
    <property type="match status" value="1"/>
</dbReference>
<keyword evidence="5" id="KW-0067">ATP-binding</keyword>
<dbReference type="GO" id="GO:0061631">
    <property type="term" value="F:ubiquitin conjugating enzyme activity"/>
    <property type="evidence" value="ECO:0007669"/>
    <property type="project" value="UniProtKB-EC"/>
</dbReference>
<organism evidence="8 9">
    <name type="scientific">Rubus argutus</name>
    <name type="common">Southern blackberry</name>
    <dbReference type="NCBI Taxonomy" id="59490"/>
    <lineage>
        <taxon>Eukaryota</taxon>
        <taxon>Viridiplantae</taxon>
        <taxon>Streptophyta</taxon>
        <taxon>Embryophyta</taxon>
        <taxon>Tracheophyta</taxon>
        <taxon>Spermatophyta</taxon>
        <taxon>Magnoliopsida</taxon>
        <taxon>eudicotyledons</taxon>
        <taxon>Gunneridae</taxon>
        <taxon>Pentapetalae</taxon>
        <taxon>rosids</taxon>
        <taxon>fabids</taxon>
        <taxon>Rosales</taxon>
        <taxon>Rosaceae</taxon>
        <taxon>Rosoideae</taxon>
        <taxon>Rosoideae incertae sedis</taxon>
        <taxon>Rubus</taxon>
    </lineage>
</organism>
<feature type="region of interest" description="Disordered" evidence="6">
    <location>
        <begin position="1"/>
        <end position="21"/>
    </location>
</feature>